<dbReference type="GO" id="GO:0016020">
    <property type="term" value="C:membrane"/>
    <property type="evidence" value="ECO:0007669"/>
    <property type="project" value="InterPro"/>
</dbReference>
<comment type="cofactor">
    <cofactor evidence="7">
        <name>Zn(2+)</name>
        <dbReference type="ChEBI" id="CHEBI:29105"/>
    </cofactor>
    <text evidence="7">Binds 1 zinc ion per subunit.</text>
</comment>
<dbReference type="AlphaFoldDB" id="A0A2P2ITP0"/>
<dbReference type="GO" id="GO:0046872">
    <property type="term" value="F:metal ion binding"/>
    <property type="evidence" value="ECO:0007669"/>
    <property type="project" value="UniProtKB-KW"/>
</dbReference>
<evidence type="ECO:0000256" key="6">
    <source>
        <dbReference type="ARBA" id="ARBA00023049"/>
    </source>
</evidence>
<keyword evidence="3 7" id="KW-0479">Metal-binding</keyword>
<keyword evidence="6 7" id="KW-0482">Metalloprotease</keyword>
<evidence type="ECO:0000313" key="8">
    <source>
        <dbReference type="EMBL" id="MBW84602.1"/>
    </source>
</evidence>
<evidence type="ECO:0000256" key="4">
    <source>
        <dbReference type="ARBA" id="ARBA00022801"/>
    </source>
</evidence>
<name>A0A2P2ITP0_RHIMU</name>
<evidence type="ECO:0000256" key="7">
    <source>
        <dbReference type="PIRSR" id="PIRSR601577-2"/>
    </source>
</evidence>
<dbReference type="SUPFAM" id="SSF55486">
    <property type="entry name" value="Metalloproteases ('zincins'), catalytic domain"/>
    <property type="match status" value="1"/>
</dbReference>
<dbReference type="GO" id="GO:0007155">
    <property type="term" value="P:cell adhesion"/>
    <property type="evidence" value="ECO:0007669"/>
    <property type="project" value="InterPro"/>
</dbReference>
<protein>
    <submittedName>
        <fullName evidence="8">Uncharacterized protein</fullName>
    </submittedName>
</protein>
<keyword evidence="2" id="KW-0645">Protease</keyword>
<comment type="similarity">
    <text evidence="1">Belongs to the peptidase M8 family.</text>
</comment>
<dbReference type="InterPro" id="IPR001577">
    <property type="entry name" value="Peptidase_M8"/>
</dbReference>
<dbReference type="EMBL" id="GGEC01004119">
    <property type="protein sequence ID" value="MBW84602.1"/>
    <property type="molecule type" value="Transcribed_RNA"/>
</dbReference>
<dbReference type="GO" id="GO:0005737">
    <property type="term" value="C:cytoplasm"/>
    <property type="evidence" value="ECO:0007669"/>
    <property type="project" value="TreeGrafter"/>
</dbReference>
<evidence type="ECO:0000256" key="2">
    <source>
        <dbReference type="ARBA" id="ARBA00022670"/>
    </source>
</evidence>
<dbReference type="PANTHER" id="PTHR10942:SF0">
    <property type="entry name" value="LEISHMANOLYSIN-LIKE PEPTIDASE"/>
    <property type="match status" value="1"/>
</dbReference>
<reference evidence="8" key="1">
    <citation type="submission" date="2018-02" db="EMBL/GenBank/DDBJ databases">
        <title>Rhizophora mucronata_Transcriptome.</title>
        <authorList>
            <person name="Meera S.P."/>
            <person name="Sreeshan A."/>
            <person name="Augustine A."/>
        </authorList>
    </citation>
    <scope>NUCLEOTIDE SEQUENCE</scope>
    <source>
        <tissue evidence="8">Leaf</tissue>
    </source>
</reference>
<accession>A0A2P2ITP0</accession>
<proteinExistence type="inferred from homology"/>
<sequence>MDEQLGRVVKRVVLPRVLMHSRHHYGAFSENFTGLELEDGGGRGTSGYHFLIHFCFLFFPSV</sequence>
<dbReference type="GO" id="GO:0006508">
    <property type="term" value="P:proteolysis"/>
    <property type="evidence" value="ECO:0007669"/>
    <property type="project" value="UniProtKB-KW"/>
</dbReference>
<keyword evidence="5 7" id="KW-0862">Zinc</keyword>
<evidence type="ECO:0000256" key="3">
    <source>
        <dbReference type="ARBA" id="ARBA00022723"/>
    </source>
</evidence>
<feature type="binding site" evidence="7">
    <location>
        <position position="49"/>
    </location>
    <ligand>
        <name>Zn(2+)</name>
        <dbReference type="ChEBI" id="CHEBI:29105"/>
        <note>catalytic</note>
    </ligand>
</feature>
<evidence type="ECO:0000256" key="1">
    <source>
        <dbReference type="ARBA" id="ARBA00005860"/>
    </source>
</evidence>
<evidence type="ECO:0000256" key="5">
    <source>
        <dbReference type="ARBA" id="ARBA00022833"/>
    </source>
</evidence>
<keyword evidence="4" id="KW-0378">Hydrolase</keyword>
<dbReference type="PANTHER" id="PTHR10942">
    <property type="entry name" value="LEISHMANOLYSIN-LIKE PEPTIDASE"/>
    <property type="match status" value="1"/>
</dbReference>
<dbReference type="GO" id="GO:0004222">
    <property type="term" value="F:metalloendopeptidase activity"/>
    <property type="evidence" value="ECO:0007669"/>
    <property type="project" value="InterPro"/>
</dbReference>
<organism evidence="8">
    <name type="scientific">Rhizophora mucronata</name>
    <name type="common">Asiatic mangrove</name>
    <dbReference type="NCBI Taxonomy" id="61149"/>
    <lineage>
        <taxon>Eukaryota</taxon>
        <taxon>Viridiplantae</taxon>
        <taxon>Streptophyta</taxon>
        <taxon>Embryophyta</taxon>
        <taxon>Tracheophyta</taxon>
        <taxon>Spermatophyta</taxon>
        <taxon>Magnoliopsida</taxon>
        <taxon>eudicotyledons</taxon>
        <taxon>Gunneridae</taxon>
        <taxon>Pentapetalae</taxon>
        <taxon>rosids</taxon>
        <taxon>fabids</taxon>
        <taxon>Malpighiales</taxon>
        <taxon>Rhizophoraceae</taxon>
        <taxon>Rhizophora</taxon>
    </lineage>
</organism>